<evidence type="ECO:0000313" key="1">
    <source>
        <dbReference type="EMBL" id="MFB4193639.1"/>
    </source>
</evidence>
<dbReference type="SUPFAM" id="SSF53335">
    <property type="entry name" value="S-adenosyl-L-methionine-dependent methyltransferases"/>
    <property type="match status" value="1"/>
</dbReference>
<accession>A0ABV4ZI80</accession>
<gene>
    <name evidence="1" type="ORF">ACE11A_04590</name>
</gene>
<organism evidence="1 2">
    <name type="scientific">Streptomyces carpaticus</name>
    <dbReference type="NCBI Taxonomy" id="285558"/>
    <lineage>
        <taxon>Bacteria</taxon>
        <taxon>Bacillati</taxon>
        <taxon>Actinomycetota</taxon>
        <taxon>Actinomycetes</taxon>
        <taxon>Kitasatosporales</taxon>
        <taxon>Streptomycetaceae</taxon>
        <taxon>Streptomyces</taxon>
    </lineage>
</organism>
<proteinExistence type="predicted"/>
<sequence length="149" mass="16022">MSAPERPAADAVREADPYEASAPFIDPLIAGFWKAVDHELGASPAALRDVPGPVADIGAGSGRGVRITRAALPQSPVLAVEPSAAMRTALFARMTYEVRQEGRPVRAVTATYPWWVVTDEELRAEWASCGLAAGRGESRDAWLWVLTHD</sequence>
<evidence type="ECO:0000313" key="2">
    <source>
        <dbReference type="Proteomes" id="UP001577267"/>
    </source>
</evidence>
<dbReference type="InterPro" id="IPR029063">
    <property type="entry name" value="SAM-dependent_MTases_sf"/>
</dbReference>
<keyword evidence="2" id="KW-1185">Reference proteome</keyword>
<name>A0ABV4ZI80_9ACTN</name>
<comment type="caution">
    <text evidence="1">The sequence shown here is derived from an EMBL/GenBank/DDBJ whole genome shotgun (WGS) entry which is preliminary data.</text>
</comment>
<reference evidence="1 2" key="1">
    <citation type="submission" date="2024-09" db="EMBL/GenBank/DDBJ databases">
        <title>Draft genome sequence of multifaceted antimicrobials producing Streptomyces sp. strain FH1.</title>
        <authorList>
            <person name="Hassan F."/>
            <person name="Ali H."/>
            <person name="Hassan N."/>
            <person name="Nawaz A."/>
        </authorList>
    </citation>
    <scope>NUCLEOTIDE SEQUENCE [LARGE SCALE GENOMIC DNA]</scope>
    <source>
        <strain evidence="1 2">FH1</strain>
    </source>
</reference>
<dbReference type="EMBL" id="JBHGBT010000002">
    <property type="protein sequence ID" value="MFB4193639.1"/>
    <property type="molecule type" value="Genomic_DNA"/>
</dbReference>
<evidence type="ECO:0008006" key="3">
    <source>
        <dbReference type="Google" id="ProtNLM"/>
    </source>
</evidence>
<dbReference type="RefSeq" id="WP_375061657.1">
    <property type="nucleotide sequence ID" value="NZ_JBHGBT010000002.1"/>
</dbReference>
<protein>
    <recommendedName>
        <fullName evidence="3">Class I SAM-dependent methyltransferase</fullName>
    </recommendedName>
</protein>
<dbReference type="Proteomes" id="UP001577267">
    <property type="component" value="Unassembled WGS sequence"/>
</dbReference>